<feature type="compositionally biased region" description="Polar residues" evidence="1">
    <location>
        <begin position="263"/>
        <end position="275"/>
    </location>
</feature>
<sequence length="296" mass="31054">MTISGGNPTQDQPGAWAGPTTHPRDESATNVAKQQASEVASDAAGAGKHVAGVAGEQAQNVAGEATQQAKDLLRQTRSELTDQAATQQKRVASGLRALGDEFGSMARNSEQSGMATDLTMQVAEKTHAIASWLDDREPGHVLDEVTRFARRKPGTFLALAAGAGLVAGRLGRSLMSANDDSDASATDRARGGQSEQWPPELPGAGAMPPEPEHLHDAPPQYPPSQYPPAQNPPQPGYTQPGYPQQPGYTEPGYAQPGYAGQPGYTQQPGYSQQPGYAQESGYPETGYPPAGPDVTR</sequence>
<feature type="compositionally biased region" description="Polar residues" evidence="1">
    <location>
        <begin position="28"/>
        <end position="38"/>
    </location>
</feature>
<evidence type="ECO:0000313" key="3">
    <source>
        <dbReference type="Proteomes" id="UP001524501"/>
    </source>
</evidence>
<dbReference type="RefSeq" id="WP_255969619.1">
    <property type="nucleotide sequence ID" value="NZ_JANFQF010000011.1"/>
</dbReference>
<keyword evidence="3" id="KW-1185">Reference proteome</keyword>
<organism evidence="2 3">
    <name type="scientific">Rhodococcus tibetensis</name>
    <dbReference type="NCBI Taxonomy" id="2965064"/>
    <lineage>
        <taxon>Bacteria</taxon>
        <taxon>Bacillati</taxon>
        <taxon>Actinomycetota</taxon>
        <taxon>Actinomycetes</taxon>
        <taxon>Mycobacteriales</taxon>
        <taxon>Nocardiaceae</taxon>
        <taxon>Rhodococcus</taxon>
    </lineage>
</organism>
<evidence type="ECO:0000313" key="2">
    <source>
        <dbReference type="EMBL" id="MCQ4120379.1"/>
    </source>
</evidence>
<feature type="region of interest" description="Disordered" evidence="1">
    <location>
        <begin position="175"/>
        <end position="296"/>
    </location>
</feature>
<dbReference type="Proteomes" id="UP001524501">
    <property type="component" value="Unassembled WGS sequence"/>
</dbReference>
<accession>A0ABT1QDL9</accession>
<feature type="compositionally biased region" description="Pro residues" evidence="1">
    <location>
        <begin position="219"/>
        <end position="235"/>
    </location>
</feature>
<feature type="compositionally biased region" description="Low complexity" evidence="1">
    <location>
        <begin position="175"/>
        <end position="184"/>
    </location>
</feature>
<feature type="region of interest" description="Disordered" evidence="1">
    <location>
        <begin position="1"/>
        <end position="48"/>
    </location>
</feature>
<proteinExistence type="predicted"/>
<feature type="compositionally biased region" description="Polar residues" evidence="1">
    <location>
        <begin position="1"/>
        <end position="12"/>
    </location>
</feature>
<protein>
    <recommendedName>
        <fullName evidence="4">DUF3618 domain-containing protein</fullName>
    </recommendedName>
</protein>
<gene>
    <name evidence="2" type="ORF">NOF53_14560</name>
</gene>
<comment type="caution">
    <text evidence="2">The sequence shown here is derived from an EMBL/GenBank/DDBJ whole genome shotgun (WGS) entry which is preliminary data.</text>
</comment>
<evidence type="ECO:0008006" key="4">
    <source>
        <dbReference type="Google" id="ProtNLM"/>
    </source>
</evidence>
<evidence type="ECO:0000256" key="1">
    <source>
        <dbReference type="SAM" id="MobiDB-lite"/>
    </source>
</evidence>
<reference evidence="2 3" key="1">
    <citation type="submission" date="2022-07" db="EMBL/GenBank/DDBJ databases">
        <title>Degradation activity of malathion, p-nitrophenol and potential low-temperature adaptation strategy of Rhodococcus sp. FXJ9.536.</title>
        <authorList>
            <person name="Huang J."/>
            <person name="Huang Y."/>
        </authorList>
    </citation>
    <scope>NUCLEOTIDE SEQUENCE [LARGE SCALE GENOMIC DNA]</scope>
    <source>
        <strain evidence="2 3">FXJ9.536</strain>
    </source>
</reference>
<dbReference type="EMBL" id="JANFQF010000011">
    <property type="protein sequence ID" value="MCQ4120379.1"/>
    <property type="molecule type" value="Genomic_DNA"/>
</dbReference>
<feature type="compositionally biased region" description="Low complexity" evidence="1">
    <location>
        <begin position="236"/>
        <end position="253"/>
    </location>
</feature>
<name>A0ABT1QDL9_9NOCA</name>